<dbReference type="SUPFAM" id="SSF48340">
    <property type="entry name" value="Interferon-induced guanylate-binding protein 1 (GBP1), C-terminal domain"/>
    <property type="match status" value="1"/>
</dbReference>
<dbReference type="GO" id="GO:0005525">
    <property type="term" value="F:GTP binding"/>
    <property type="evidence" value="ECO:0007669"/>
    <property type="project" value="UniProtKB-KW"/>
</dbReference>
<dbReference type="Pfam" id="PF02263">
    <property type="entry name" value="GBP"/>
    <property type="match status" value="1"/>
</dbReference>
<organism evidence="7 8">
    <name type="scientific">Rhizophagus irregularis</name>
    <dbReference type="NCBI Taxonomy" id="588596"/>
    <lineage>
        <taxon>Eukaryota</taxon>
        <taxon>Fungi</taxon>
        <taxon>Fungi incertae sedis</taxon>
        <taxon>Mucoromycota</taxon>
        <taxon>Glomeromycotina</taxon>
        <taxon>Glomeromycetes</taxon>
        <taxon>Glomerales</taxon>
        <taxon>Glomeraceae</taxon>
        <taxon>Rhizophagus</taxon>
    </lineage>
</organism>
<keyword evidence="2" id="KW-0378">Hydrolase</keyword>
<dbReference type="InterPro" id="IPR015894">
    <property type="entry name" value="Guanylate-bd_N"/>
</dbReference>
<dbReference type="VEuPathDB" id="FungiDB:RhiirFUN_014035"/>
<dbReference type="SUPFAM" id="SSF52540">
    <property type="entry name" value="P-loop containing nucleoside triphosphate hydrolases"/>
    <property type="match status" value="1"/>
</dbReference>
<protein>
    <submittedName>
        <fullName evidence="7">GBP-domain-containing protein</fullName>
    </submittedName>
</protein>
<dbReference type="Gene3D" id="3.40.50.300">
    <property type="entry name" value="P-loop containing nucleotide triphosphate hydrolases"/>
    <property type="match status" value="1"/>
</dbReference>
<evidence type="ECO:0000313" key="8">
    <source>
        <dbReference type="Proteomes" id="UP000234323"/>
    </source>
</evidence>
<dbReference type="VEuPathDB" id="FungiDB:RhiirA1_536547"/>
<sequence length="637" mass="73847">MSAGNRFSREIEFREGAPIQLLQYVEDNSKDGFGKISINPAALNILQTIREPLAIISVVGSYRRGKSWFANVLHGRHDGFDLGAKVEGCTRGIYMWSPPFTLEGKQLDGKIIQKRVIVLDSEGIDDPNQDQNWATKLFILCLALSSTFIYNINGIVGRDDIGKLYLMTDLSKFIQEPEEGDFLPRLVILLRDFTLENPESFKGYFLEKLNKVSPEAAKGIKKFFYDFDVYGLPHPGCKRKMLQHMEDADTDELEEEFVDEVENAVKSIYSQLPLKYIGSSTMKGSAFVKFLNDIVERMNKSETSSLLSIPSEYESIIQFVAQEAIKEAVGIYQKQMNHTLNEEVKLPILWDEFTEIHNNCISEANKIFFEKVIGSPTQMEYFVEELNEEIFKFKGEFTKRNSDELTAYNENIAKDYWERYVKIGLNQENLFEKALKAFESAYEKSMMKSPEAAKVIASYMQNQYVGAIEYMTQLGRMNAELAKAMKAKEEAETLRLEALAREEEFRREIEAQKHERKESERNFKMKMEELQANIDQQNKSHEEMKEHQAIEKQNEFLQRQLSEQEANRVRAEELREQLRQSKDQAIEKQNELFQRQLTEQIAANERQHSRMLEQMRRDNESLRFAIADSKSDPCVIS</sequence>
<dbReference type="Proteomes" id="UP000234323">
    <property type="component" value="Unassembled WGS sequence"/>
</dbReference>
<dbReference type="PANTHER" id="PTHR10751">
    <property type="entry name" value="GUANYLATE BINDING PROTEIN"/>
    <property type="match status" value="1"/>
</dbReference>
<keyword evidence="5" id="KW-0175">Coiled coil</keyword>
<evidence type="ECO:0000256" key="4">
    <source>
        <dbReference type="PROSITE-ProRule" id="PRU01052"/>
    </source>
</evidence>
<feature type="coiled-coil region" evidence="5">
    <location>
        <begin position="474"/>
        <end position="595"/>
    </location>
</feature>
<keyword evidence="8" id="KW-1185">Reference proteome</keyword>
<accession>A0A2I1GGZ5</accession>
<keyword evidence="1" id="KW-0547">Nucleotide-binding</keyword>
<comment type="similarity">
    <text evidence="4">Belongs to the TRAFAC class dynamin-like GTPase superfamily. GB1/RHD3 GTPase family.</text>
</comment>
<evidence type="ECO:0000313" key="7">
    <source>
        <dbReference type="EMBL" id="PKY45889.1"/>
    </source>
</evidence>
<evidence type="ECO:0000256" key="5">
    <source>
        <dbReference type="SAM" id="Coils"/>
    </source>
</evidence>
<name>A0A2I1GGZ5_9GLOM</name>
<evidence type="ECO:0000256" key="1">
    <source>
        <dbReference type="ARBA" id="ARBA00022741"/>
    </source>
</evidence>
<comment type="caution">
    <text evidence="7">The sequence shown here is derived from an EMBL/GenBank/DDBJ whole genome shotgun (WGS) entry which is preliminary data.</text>
</comment>
<dbReference type="VEuPathDB" id="FungiDB:FUN_016010"/>
<evidence type="ECO:0000256" key="2">
    <source>
        <dbReference type="ARBA" id="ARBA00022801"/>
    </source>
</evidence>
<dbReference type="Pfam" id="PF02841">
    <property type="entry name" value="GBP_C"/>
    <property type="match status" value="1"/>
</dbReference>
<dbReference type="AlphaFoldDB" id="A0A2I1GGZ5"/>
<dbReference type="InterPro" id="IPR030386">
    <property type="entry name" value="G_GB1_RHD3_dom"/>
</dbReference>
<evidence type="ECO:0000259" key="6">
    <source>
        <dbReference type="PROSITE" id="PS51715"/>
    </source>
</evidence>
<dbReference type="PROSITE" id="PS51715">
    <property type="entry name" value="G_GB1_RHD3"/>
    <property type="match status" value="1"/>
</dbReference>
<proteinExistence type="inferred from homology"/>
<dbReference type="EMBL" id="LLXI01000417">
    <property type="protein sequence ID" value="PKY45889.1"/>
    <property type="molecule type" value="Genomic_DNA"/>
</dbReference>
<dbReference type="Gene3D" id="1.20.1000.10">
    <property type="entry name" value="Guanylate-binding protein, C-terminal domain"/>
    <property type="match status" value="1"/>
</dbReference>
<dbReference type="InterPro" id="IPR027417">
    <property type="entry name" value="P-loop_NTPase"/>
</dbReference>
<dbReference type="InterPro" id="IPR036543">
    <property type="entry name" value="Guanylate-bd_C_sf"/>
</dbReference>
<dbReference type="InterPro" id="IPR003191">
    <property type="entry name" value="Guanylate-bd/ATL_C"/>
</dbReference>
<gene>
    <name evidence="7" type="ORF">RhiirA4_542926</name>
</gene>
<reference evidence="7 8" key="1">
    <citation type="submission" date="2015-10" db="EMBL/GenBank/DDBJ databases">
        <title>Genome analyses suggest a sexual origin of heterokaryosis in a supposedly ancient asexual fungus.</title>
        <authorList>
            <person name="Ropars J."/>
            <person name="Sedzielewska K."/>
            <person name="Noel J."/>
            <person name="Charron P."/>
            <person name="Farinelli L."/>
            <person name="Marton T."/>
            <person name="Kruger M."/>
            <person name="Pelin A."/>
            <person name="Brachmann A."/>
            <person name="Corradi N."/>
        </authorList>
    </citation>
    <scope>NUCLEOTIDE SEQUENCE [LARGE SCALE GENOMIC DNA]</scope>
    <source>
        <strain evidence="7 8">A4</strain>
    </source>
</reference>
<dbReference type="GO" id="GO:0003924">
    <property type="term" value="F:GTPase activity"/>
    <property type="evidence" value="ECO:0007669"/>
    <property type="project" value="InterPro"/>
</dbReference>
<evidence type="ECO:0000256" key="3">
    <source>
        <dbReference type="ARBA" id="ARBA00023134"/>
    </source>
</evidence>
<feature type="domain" description="GB1/RHD3-type G" evidence="6">
    <location>
        <begin position="50"/>
        <end position="273"/>
    </location>
</feature>
<keyword evidence="3" id="KW-0342">GTP-binding</keyword>